<accession>A0A183FK43</accession>
<proteinExistence type="predicted"/>
<dbReference type="InterPro" id="IPR000242">
    <property type="entry name" value="PTP_cat"/>
</dbReference>
<evidence type="ECO:0000313" key="2">
    <source>
        <dbReference type="EMBL" id="VDO72413.1"/>
    </source>
</evidence>
<keyword evidence="3" id="KW-1185">Reference proteome</keyword>
<dbReference type="InterPro" id="IPR052782">
    <property type="entry name" value="Oocyte-zygote_transition_reg"/>
</dbReference>
<dbReference type="InterPro" id="IPR029021">
    <property type="entry name" value="Prot-tyrosine_phosphatase-like"/>
</dbReference>
<dbReference type="Proteomes" id="UP000050761">
    <property type="component" value="Unassembled WGS sequence"/>
</dbReference>
<dbReference type="WBParaSite" id="HPBE_0000747101-mRNA-1">
    <property type="protein sequence ID" value="HPBE_0000747101-mRNA-1"/>
    <property type="gene ID" value="HPBE_0000747101"/>
</dbReference>
<feature type="domain" description="Tyrosine-protein phosphatase" evidence="1">
    <location>
        <begin position="36"/>
        <end position="121"/>
    </location>
</feature>
<evidence type="ECO:0000313" key="4">
    <source>
        <dbReference type="WBParaSite" id="HPBE_0000747101-mRNA-1"/>
    </source>
</evidence>
<dbReference type="Pfam" id="PF00102">
    <property type="entry name" value="Y_phosphatase"/>
    <property type="match status" value="1"/>
</dbReference>
<evidence type="ECO:0000313" key="3">
    <source>
        <dbReference type="Proteomes" id="UP000050761"/>
    </source>
</evidence>
<dbReference type="AlphaFoldDB" id="A0A183FK43"/>
<dbReference type="OrthoDB" id="6058203at2759"/>
<dbReference type="SUPFAM" id="SSF52799">
    <property type="entry name" value="(Phosphotyrosine protein) phosphatases II"/>
    <property type="match status" value="1"/>
</dbReference>
<gene>
    <name evidence="2" type="ORF">HPBE_LOCUS7472</name>
</gene>
<organism evidence="3 4">
    <name type="scientific">Heligmosomoides polygyrus</name>
    <name type="common">Parasitic roundworm</name>
    <dbReference type="NCBI Taxonomy" id="6339"/>
    <lineage>
        <taxon>Eukaryota</taxon>
        <taxon>Metazoa</taxon>
        <taxon>Ecdysozoa</taxon>
        <taxon>Nematoda</taxon>
        <taxon>Chromadorea</taxon>
        <taxon>Rhabditida</taxon>
        <taxon>Rhabditina</taxon>
        <taxon>Rhabditomorpha</taxon>
        <taxon>Strongyloidea</taxon>
        <taxon>Heligmosomidae</taxon>
        <taxon>Heligmosomoides</taxon>
    </lineage>
</organism>
<protein>
    <submittedName>
        <fullName evidence="4">Tyrosine-protein phosphatase domain-containing protein</fullName>
    </submittedName>
</protein>
<dbReference type="PROSITE" id="PS50055">
    <property type="entry name" value="TYR_PHOSPHATASE_PTP"/>
    <property type="match status" value="1"/>
</dbReference>
<dbReference type="PANTHER" id="PTHR46163">
    <property type="entry name" value="TYROSINE-PROTEIN PHOSPHATASE-RELATED"/>
    <property type="match status" value="1"/>
</dbReference>
<accession>A0A3P7Z4H2</accession>
<dbReference type="PRINTS" id="PR00700">
    <property type="entry name" value="PRTYPHPHTASE"/>
</dbReference>
<name>A0A183FK43_HELPZ</name>
<dbReference type="EMBL" id="UZAH01025899">
    <property type="protein sequence ID" value="VDO72413.1"/>
    <property type="molecule type" value="Genomic_DNA"/>
</dbReference>
<dbReference type="GO" id="GO:0004725">
    <property type="term" value="F:protein tyrosine phosphatase activity"/>
    <property type="evidence" value="ECO:0007669"/>
    <property type="project" value="InterPro"/>
</dbReference>
<sequence length="124" mass="14223">MLVYCEPKCPEKPSDSHHELLNECASQQCCSHLLHNITSYYNIPCIDSTRVVLKSGPCDYIHANWVTMKDGRKFICTQGPLLNTMGDFWRMIVQEKCHMIVMLCRNIECKSLSLPICPCLQSEL</sequence>
<reference evidence="4" key="2">
    <citation type="submission" date="2019-09" db="UniProtKB">
        <authorList>
            <consortium name="WormBaseParasite"/>
        </authorList>
    </citation>
    <scope>IDENTIFICATION</scope>
</reference>
<dbReference type="Gene3D" id="3.90.190.10">
    <property type="entry name" value="Protein tyrosine phosphatase superfamily"/>
    <property type="match status" value="1"/>
</dbReference>
<reference evidence="2 3" key="1">
    <citation type="submission" date="2018-11" db="EMBL/GenBank/DDBJ databases">
        <authorList>
            <consortium name="Pathogen Informatics"/>
        </authorList>
    </citation>
    <scope>NUCLEOTIDE SEQUENCE [LARGE SCALE GENOMIC DNA]</scope>
</reference>
<evidence type="ECO:0000259" key="1">
    <source>
        <dbReference type="PROSITE" id="PS50055"/>
    </source>
</evidence>